<reference evidence="1 2" key="1">
    <citation type="submission" date="2019-05" db="EMBL/GenBank/DDBJ databases">
        <title>Another draft genome of Portunus trituberculatus and its Hox gene families provides insights of decapod evolution.</title>
        <authorList>
            <person name="Jeong J.-H."/>
            <person name="Song I."/>
            <person name="Kim S."/>
            <person name="Choi T."/>
            <person name="Kim D."/>
            <person name="Ryu S."/>
            <person name="Kim W."/>
        </authorList>
    </citation>
    <scope>NUCLEOTIDE SEQUENCE [LARGE SCALE GENOMIC DNA]</scope>
    <source>
        <tissue evidence="1">Muscle</tissue>
    </source>
</reference>
<evidence type="ECO:0000313" key="1">
    <source>
        <dbReference type="EMBL" id="MPC16158.1"/>
    </source>
</evidence>
<dbReference type="Proteomes" id="UP000324222">
    <property type="component" value="Unassembled WGS sequence"/>
</dbReference>
<name>A0A5B7D3Q8_PORTR</name>
<protein>
    <submittedName>
        <fullName evidence="1">Uncharacterized protein</fullName>
    </submittedName>
</protein>
<keyword evidence="2" id="KW-1185">Reference proteome</keyword>
<gene>
    <name evidence="1" type="ORF">E2C01_008977</name>
</gene>
<accession>A0A5B7D3Q8</accession>
<proteinExistence type="predicted"/>
<dbReference type="EMBL" id="VSRR010000484">
    <property type="protein sequence ID" value="MPC16158.1"/>
    <property type="molecule type" value="Genomic_DNA"/>
</dbReference>
<comment type="caution">
    <text evidence="1">The sequence shown here is derived from an EMBL/GenBank/DDBJ whole genome shotgun (WGS) entry which is preliminary data.</text>
</comment>
<dbReference type="AlphaFoldDB" id="A0A5B7D3Q8"/>
<evidence type="ECO:0000313" key="2">
    <source>
        <dbReference type="Proteomes" id="UP000324222"/>
    </source>
</evidence>
<sequence length="118" mass="12751">MLVHTLAENGRPDDGTMFLLPRLASVLNTSAIVDASGMDGMTCEASDCAALASFSMCLWMNVFLKMPASAVFSYYISAYVHNALLFREWRVGPLPHYCPGLGGVRLSVHSSPTFISAC</sequence>
<organism evidence="1 2">
    <name type="scientific">Portunus trituberculatus</name>
    <name type="common">Swimming crab</name>
    <name type="synonym">Neptunus trituberculatus</name>
    <dbReference type="NCBI Taxonomy" id="210409"/>
    <lineage>
        <taxon>Eukaryota</taxon>
        <taxon>Metazoa</taxon>
        <taxon>Ecdysozoa</taxon>
        <taxon>Arthropoda</taxon>
        <taxon>Crustacea</taxon>
        <taxon>Multicrustacea</taxon>
        <taxon>Malacostraca</taxon>
        <taxon>Eumalacostraca</taxon>
        <taxon>Eucarida</taxon>
        <taxon>Decapoda</taxon>
        <taxon>Pleocyemata</taxon>
        <taxon>Brachyura</taxon>
        <taxon>Eubrachyura</taxon>
        <taxon>Portunoidea</taxon>
        <taxon>Portunidae</taxon>
        <taxon>Portuninae</taxon>
        <taxon>Portunus</taxon>
    </lineage>
</organism>